<dbReference type="PANTHER" id="PTHR43537">
    <property type="entry name" value="TRANSCRIPTIONAL REGULATOR, GNTR FAMILY"/>
    <property type="match status" value="1"/>
</dbReference>
<dbReference type="Gene3D" id="1.20.120.530">
    <property type="entry name" value="GntR ligand-binding domain-like"/>
    <property type="match status" value="1"/>
</dbReference>
<dbReference type="InterPro" id="IPR008920">
    <property type="entry name" value="TF_FadR/GntR_C"/>
</dbReference>
<dbReference type="GO" id="GO:0003677">
    <property type="term" value="F:DNA binding"/>
    <property type="evidence" value="ECO:0007669"/>
    <property type="project" value="UniProtKB-KW"/>
</dbReference>
<evidence type="ECO:0000256" key="2">
    <source>
        <dbReference type="ARBA" id="ARBA00023125"/>
    </source>
</evidence>
<dbReference type="InterPro" id="IPR000524">
    <property type="entry name" value="Tscrpt_reg_HTH_GntR"/>
</dbReference>
<evidence type="ECO:0000256" key="3">
    <source>
        <dbReference type="ARBA" id="ARBA00023163"/>
    </source>
</evidence>
<evidence type="ECO:0000259" key="4">
    <source>
        <dbReference type="PROSITE" id="PS50949"/>
    </source>
</evidence>
<gene>
    <name evidence="5" type="ORF">BL253_11805</name>
</gene>
<dbReference type="Pfam" id="PF00392">
    <property type="entry name" value="GntR"/>
    <property type="match status" value="1"/>
</dbReference>
<dbReference type="AlphaFoldDB" id="A0A1V2ID42"/>
<dbReference type="InterPro" id="IPR011711">
    <property type="entry name" value="GntR_C"/>
</dbReference>
<keyword evidence="2" id="KW-0238">DNA-binding</keyword>
<name>A0A1V2ID42_9ACTN</name>
<dbReference type="GO" id="GO:0003700">
    <property type="term" value="F:DNA-binding transcription factor activity"/>
    <property type="evidence" value="ECO:0007669"/>
    <property type="project" value="InterPro"/>
</dbReference>
<dbReference type="Gene3D" id="1.10.10.10">
    <property type="entry name" value="Winged helix-like DNA-binding domain superfamily/Winged helix DNA-binding domain"/>
    <property type="match status" value="1"/>
</dbReference>
<dbReference type="STRING" id="1834516.BL253_11805"/>
<feature type="domain" description="HTH gntR-type" evidence="4">
    <location>
        <begin position="10"/>
        <end position="77"/>
    </location>
</feature>
<dbReference type="Proteomes" id="UP000188929">
    <property type="component" value="Unassembled WGS sequence"/>
</dbReference>
<keyword evidence="3" id="KW-0804">Transcription</keyword>
<evidence type="ECO:0000313" key="5">
    <source>
        <dbReference type="EMBL" id="ONH30799.1"/>
    </source>
</evidence>
<dbReference type="OrthoDB" id="3570892at2"/>
<dbReference type="PANTHER" id="PTHR43537:SF45">
    <property type="entry name" value="GNTR FAMILY REGULATORY PROTEIN"/>
    <property type="match status" value="1"/>
</dbReference>
<dbReference type="InterPro" id="IPR036390">
    <property type="entry name" value="WH_DNA-bd_sf"/>
</dbReference>
<evidence type="ECO:0000313" key="6">
    <source>
        <dbReference type="Proteomes" id="UP000188929"/>
    </source>
</evidence>
<dbReference type="Pfam" id="PF07729">
    <property type="entry name" value="FCD"/>
    <property type="match status" value="1"/>
</dbReference>
<dbReference type="SMART" id="SM00345">
    <property type="entry name" value="HTH_GNTR"/>
    <property type="match status" value="1"/>
</dbReference>
<dbReference type="EMBL" id="MOMC01000022">
    <property type="protein sequence ID" value="ONH30799.1"/>
    <property type="molecule type" value="Genomic_DNA"/>
</dbReference>
<dbReference type="SUPFAM" id="SSF46785">
    <property type="entry name" value="Winged helix' DNA-binding domain"/>
    <property type="match status" value="1"/>
</dbReference>
<dbReference type="RefSeq" id="WP_076816396.1">
    <property type="nucleotide sequence ID" value="NZ_MOMC01000022.1"/>
</dbReference>
<organism evidence="5 6">
    <name type="scientific">Pseudofrankia asymbiotica</name>
    <dbReference type="NCBI Taxonomy" id="1834516"/>
    <lineage>
        <taxon>Bacteria</taxon>
        <taxon>Bacillati</taxon>
        <taxon>Actinomycetota</taxon>
        <taxon>Actinomycetes</taxon>
        <taxon>Frankiales</taxon>
        <taxon>Frankiaceae</taxon>
        <taxon>Pseudofrankia</taxon>
    </lineage>
</organism>
<sequence length="218" mass="23830">MPPSRTVKLTKASNAVVDYLLEEIFEGRLRSGQRVDLVEVGDALGLSRSPVREGLVMLERDGIVSIRPHRGVFVEPFDAESVLDDFEVMGLLSGVAVSRLANQRDPAVIAELEQLIADLKATEPIDRVSEIVQQILRAQHRAGGSRRLRAELRAFAGFLPWVFRIESGLTHDDVVAEMERVLNAIVAGDSEGAARQRVADFRAAGERVVAALTARGVL</sequence>
<dbReference type="InterPro" id="IPR036388">
    <property type="entry name" value="WH-like_DNA-bd_sf"/>
</dbReference>
<accession>A0A1V2ID42</accession>
<evidence type="ECO:0000256" key="1">
    <source>
        <dbReference type="ARBA" id="ARBA00023015"/>
    </source>
</evidence>
<keyword evidence="1" id="KW-0805">Transcription regulation</keyword>
<dbReference type="SUPFAM" id="SSF48008">
    <property type="entry name" value="GntR ligand-binding domain-like"/>
    <property type="match status" value="1"/>
</dbReference>
<reference evidence="6" key="1">
    <citation type="submission" date="2016-10" db="EMBL/GenBank/DDBJ databases">
        <title>Frankia sp. NRRL B-16386 Genome sequencing.</title>
        <authorList>
            <person name="Ghodhbane-Gtari F."/>
            <person name="Swanson E."/>
            <person name="Gueddou A."/>
            <person name="Hezbri K."/>
            <person name="Ktari K."/>
            <person name="Nouioui I."/>
            <person name="Morris K."/>
            <person name="Simpson S."/>
            <person name="Abebe-Akele F."/>
            <person name="Thomas K."/>
            <person name="Gtari M."/>
            <person name="Tisa L.S."/>
        </authorList>
    </citation>
    <scope>NUCLEOTIDE SEQUENCE [LARGE SCALE GENOMIC DNA]</scope>
    <source>
        <strain evidence="6">NRRL B-16386</strain>
    </source>
</reference>
<protein>
    <submittedName>
        <fullName evidence="5">GntR family transcriptional regulator</fullName>
    </submittedName>
</protein>
<comment type="caution">
    <text evidence="5">The sequence shown here is derived from an EMBL/GenBank/DDBJ whole genome shotgun (WGS) entry which is preliminary data.</text>
</comment>
<dbReference type="PROSITE" id="PS50949">
    <property type="entry name" value="HTH_GNTR"/>
    <property type="match status" value="1"/>
</dbReference>
<proteinExistence type="predicted"/>
<keyword evidence="6" id="KW-1185">Reference proteome</keyword>